<name>A0A8H3J7S5_9LECA</name>
<reference evidence="2" key="1">
    <citation type="submission" date="2021-03" db="EMBL/GenBank/DDBJ databases">
        <authorList>
            <person name="Tagirdzhanova G."/>
        </authorList>
    </citation>
    <scope>NUCLEOTIDE SEQUENCE</scope>
</reference>
<sequence>MLFTRAFTAATLLLLTAAQTTTSLTGPEASTISSSLSAYYTSVTAQPSWSSAVAAFTSALPSSVLTELGDDPGSYVQSVITATTTQPWYTNVPASYQRYFSSIAAQEKSIVSSVVAKGPAPTNAARVAGAVLAAAGGVALVVL</sequence>
<organism evidence="2 3">
    <name type="scientific">Imshaugia aleurites</name>
    <dbReference type="NCBI Taxonomy" id="172621"/>
    <lineage>
        <taxon>Eukaryota</taxon>
        <taxon>Fungi</taxon>
        <taxon>Dikarya</taxon>
        <taxon>Ascomycota</taxon>
        <taxon>Pezizomycotina</taxon>
        <taxon>Lecanoromycetes</taxon>
        <taxon>OSLEUM clade</taxon>
        <taxon>Lecanoromycetidae</taxon>
        <taxon>Lecanorales</taxon>
        <taxon>Lecanorineae</taxon>
        <taxon>Parmeliaceae</taxon>
        <taxon>Imshaugia</taxon>
    </lineage>
</organism>
<protein>
    <submittedName>
        <fullName evidence="2">Uncharacterized protein</fullName>
    </submittedName>
</protein>
<accession>A0A8H3J7S5</accession>
<proteinExistence type="predicted"/>
<evidence type="ECO:0000313" key="2">
    <source>
        <dbReference type="EMBL" id="CAF9942074.1"/>
    </source>
</evidence>
<feature type="chain" id="PRO_5034756876" evidence="1">
    <location>
        <begin position="19"/>
        <end position="143"/>
    </location>
</feature>
<keyword evidence="1" id="KW-0732">Signal</keyword>
<feature type="signal peptide" evidence="1">
    <location>
        <begin position="1"/>
        <end position="18"/>
    </location>
</feature>
<evidence type="ECO:0000256" key="1">
    <source>
        <dbReference type="SAM" id="SignalP"/>
    </source>
</evidence>
<evidence type="ECO:0000313" key="3">
    <source>
        <dbReference type="Proteomes" id="UP000664534"/>
    </source>
</evidence>
<dbReference type="OrthoDB" id="5419608at2759"/>
<dbReference type="Proteomes" id="UP000664534">
    <property type="component" value="Unassembled WGS sequence"/>
</dbReference>
<dbReference type="EMBL" id="CAJPDT010000168">
    <property type="protein sequence ID" value="CAF9942074.1"/>
    <property type="molecule type" value="Genomic_DNA"/>
</dbReference>
<keyword evidence="3" id="KW-1185">Reference proteome</keyword>
<comment type="caution">
    <text evidence="2">The sequence shown here is derived from an EMBL/GenBank/DDBJ whole genome shotgun (WGS) entry which is preliminary data.</text>
</comment>
<gene>
    <name evidence="2" type="ORF">IMSHALPRED_003191</name>
</gene>
<dbReference type="AlphaFoldDB" id="A0A8H3J7S5"/>